<dbReference type="Proteomes" id="UP000265715">
    <property type="component" value="Unassembled WGS sequence"/>
</dbReference>
<protein>
    <submittedName>
        <fullName evidence="1">Uncharacterized protein</fullName>
    </submittedName>
</protein>
<accession>A0A399DWI3</accession>
<gene>
    <name evidence="1" type="ORF">Mterra_04084</name>
</gene>
<comment type="caution">
    <text evidence="1">The sequence shown here is derived from an EMBL/GenBank/DDBJ whole genome shotgun (WGS) entry which is preliminary data.</text>
</comment>
<evidence type="ECO:0000313" key="2">
    <source>
        <dbReference type="Proteomes" id="UP000265715"/>
    </source>
</evidence>
<sequence length="73" mass="8189">MCFRSFRDLFRCRPAPQVLKFLDESTTLLEELPVLFSMNVPAFTLAALDVLASAVSRQLSALSAQRSALSRKR</sequence>
<name>A0A399DWI3_9DEIN</name>
<dbReference type="EMBL" id="QXDL01000418">
    <property type="protein sequence ID" value="RIH74382.1"/>
    <property type="molecule type" value="Genomic_DNA"/>
</dbReference>
<proteinExistence type="predicted"/>
<dbReference type="RefSeq" id="WP_176582571.1">
    <property type="nucleotide sequence ID" value="NZ_QXDL01000418.1"/>
</dbReference>
<keyword evidence="2" id="KW-1185">Reference proteome</keyword>
<organism evidence="1 2">
    <name type="scientific">Calidithermus terrae</name>
    <dbReference type="NCBI Taxonomy" id="1408545"/>
    <lineage>
        <taxon>Bacteria</taxon>
        <taxon>Thermotogati</taxon>
        <taxon>Deinococcota</taxon>
        <taxon>Deinococci</taxon>
        <taxon>Thermales</taxon>
        <taxon>Thermaceae</taxon>
        <taxon>Calidithermus</taxon>
    </lineage>
</organism>
<dbReference type="AlphaFoldDB" id="A0A399DWI3"/>
<reference evidence="1 2" key="1">
    <citation type="submission" date="2018-08" db="EMBL/GenBank/DDBJ databases">
        <title>Meiothermus terrae DSM 26712 genome sequencing project.</title>
        <authorList>
            <person name="Da Costa M.S."/>
            <person name="Albuquerque L."/>
            <person name="Raposo P."/>
            <person name="Froufe H.J.C."/>
            <person name="Barroso C.S."/>
            <person name="Egas C."/>
        </authorList>
    </citation>
    <scope>NUCLEOTIDE SEQUENCE [LARGE SCALE GENOMIC DNA]</scope>
    <source>
        <strain evidence="1 2">DSM 26712</strain>
    </source>
</reference>
<evidence type="ECO:0000313" key="1">
    <source>
        <dbReference type="EMBL" id="RIH74382.1"/>
    </source>
</evidence>